<dbReference type="Pfam" id="PF00583">
    <property type="entry name" value="Acetyltransf_1"/>
    <property type="match status" value="1"/>
</dbReference>
<dbReference type="EMBL" id="VDUZ01000006">
    <property type="protein sequence ID" value="TXL78745.1"/>
    <property type="molecule type" value="Genomic_DNA"/>
</dbReference>
<dbReference type="InterPro" id="IPR050832">
    <property type="entry name" value="Bact_Acetyltransf"/>
</dbReference>
<feature type="domain" description="N-acetyltransferase" evidence="3">
    <location>
        <begin position="149"/>
        <end position="289"/>
    </location>
</feature>
<dbReference type="Proteomes" id="UP000321638">
    <property type="component" value="Unassembled WGS sequence"/>
</dbReference>
<reference evidence="4 5" key="1">
    <citation type="submission" date="2019-06" db="EMBL/GenBank/DDBJ databases">
        <title>New taxonomy in bacterial strain CC-CFT640, isolated from vineyard.</title>
        <authorList>
            <person name="Lin S.-Y."/>
            <person name="Tsai C.-F."/>
            <person name="Young C.-C."/>
        </authorList>
    </citation>
    <scope>NUCLEOTIDE SEQUENCE [LARGE SCALE GENOMIC DNA]</scope>
    <source>
        <strain evidence="4 5">CC-CFT640</strain>
    </source>
</reference>
<dbReference type="SUPFAM" id="SSF55729">
    <property type="entry name" value="Acyl-CoA N-acyltransferases (Nat)"/>
    <property type="match status" value="1"/>
</dbReference>
<accession>A0A5C8PSG6</accession>
<evidence type="ECO:0000256" key="2">
    <source>
        <dbReference type="ARBA" id="ARBA00023315"/>
    </source>
</evidence>
<evidence type="ECO:0000256" key="1">
    <source>
        <dbReference type="ARBA" id="ARBA00022679"/>
    </source>
</evidence>
<organism evidence="4 5">
    <name type="scientific">Vineibacter terrae</name>
    <dbReference type="NCBI Taxonomy" id="2586908"/>
    <lineage>
        <taxon>Bacteria</taxon>
        <taxon>Pseudomonadati</taxon>
        <taxon>Pseudomonadota</taxon>
        <taxon>Alphaproteobacteria</taxon>
        <taxon>Hyphomicrobiales</taxon>
        <taxon>Vineibacter</taxon>
    </lineage>
</organism>
<protein>
    <submittedName>
        <fullName evidence="4">GNAT family N-acetyltransferase</fullName>
    </submittedName>
</protein>
<evidence type="ECO:0000259" key="3">
    <source>
        <dbReference type="PROSITE" id="PS51186"/>
    </source>
</evidence>
<keyword evidence="1 4" id="KW-0808">Transferase</keyword>
<keyword evidence="2" id="KW-0012">Acyltransferase</keyword>
<dbReference type="PANTHER" id="PTHR43877">
    <property type="entry name" value="AMINOALKYLPHOSPHONATE N-ACETYLTRANSFERASE-RELATED-RELATED"/>
    <property type="match status" value="1"/>
</dbReference>
<dbReference type="PROSITE" id="PS51186">
    <property type="entry name" value="GNAT"/>
    <property type="match status" value="1"/>
</dbReference>
<evidence type="ECO:0000313" key="4">
    <source>
        <dbReference type="EMBL" id="TXL78745.1"/>
    </source>
</evidence>
<dbReference type="InterPro" id="IPR016181">
    <property type="entry name" value="Acyl_CoA_acyltransferase"/>
</dbReference>
<dbReference type="Gene3D" id="3.40.630.30">
    <property type="match status" value="1"/>
</dbReference>
<dbReference type="AlphaFoldDB" id="A0A5C8PSG6"/>
<proteinExistence type="predicted"/>
<dbReference type="OrthoDB" id="7365268at2"/>
<sequence>MSAFDIRILGAGDEPRLEAFFADNPDLTLFQRSNLRHAGAIDDGRRYGGTYAAALVNDEVVGVVAHYWNGNVMPLVPSGGHDVRVLLDAALAASGRKIVGVVGSWDQVAATLMHPTVRGRIAKRCAREILFALPLTELVVPQALSAGDITVRSMGDDDLPLLAAWRVEYLVEMFDLPRTATTWDVAAQDVAALHAEGRAWVVEAQGRPVAFTGFNAALPDVVQVGGVYTPPFGRARGFARVAVAGSLLRARQAGADRAVLFTDVSNNAAQRAYRALGFEPIDDWGLVRF</sequence>
<name>A0A5C8PSG6_9HYPH</name>
<dbReference type="InterPro" id="IPR000182">
    <property type="entry name" value="GNAT_dom"/>
</dbReference>
<dbReference type="RefSeq" id="WP_147846215.1">
    <property type="nucleotide sequence ID" value="NZ_VDUZ01000006.1"/>
</dbReference>
<comment type="caution">
    <text evidence="4">The sequence shown here is derived from an EMBL/GenBank/DDBJ whole genome shotgun (WGS) entry which is preliminary data.</text>
</comment>
<dbReference type="GO" id="GO:0016747">
    <property type="term" value="F:acyltransferase activity, transferring groups other than amino-acyl groups"/>
    <property type="evidence" value="ECO:0007669"/>
    <property type="project" value="InterPro"/>
</dbReference>
<evidence type="ECO:0000313" key="5">
    <source>
        <dbReference type="Proteomes" id="UP000321638"/>
    </source>
</evidence>
<gene>
    <name evidence="4" type="ORF">FHP25_07045</name>
</gene>
<keyword evidence="5" id="KW-1185">Reference proteome</keyword>